<dbReference type="GO" id="GO:0016616">
    <property type="term" value="F:oxidoreductase activity, acting on the CH-OH group of donors, NAD or NADP as acceptor"/>
    <property type="evidence" value="ECO:0007669"/>
    <property type="project" value="UniProtKB-ARBA"/>
</dbReference>
<feature type="domain" description="XdhC- CoxI" evidence="1">
    <location>
        <begin position="17"/>
        <end position="77"/>
    </location>
</feature>
<evidence type="ECO:0000259" key="1">
    <source>
        <dbReference type="Pfam" id="PF02625"/>
    </source>
</evidence>
<dbReference type="Pfam" id="PF13478">
    <property type="entry name" value="XdhC_C"/>
    <property type="match status" value="1"/>
</dbReference>
<dbReference type="InterPro" id="IPR027051">
    <property type="entry name" value="XdhC_Rossmann_dom"/>
</dbReference>
<sequence>MNAPRPQAWHEALHRLQREGLPHALATVVTSAGSTPREPGARMVITEDAVCDTLGGGTFEFQVIDAAREKLARGESGMSLEAFALGGRSGQCCGGFVNVLLEVFPGNAATLAIFGAGHVGNELVRLAAPLPWRVLWHDSRDGVFPAWATDQPRLACRHAADPQAAVTALPAGSHALVLTHDHAEDRVLVDALLKRSDMASIGLIGSKSKWASFRSRLKDAGHDEMALARVRCPIGMANGGTGGDKTPYAIAIAAMAELLPMVGNAERADPRGLEPAELRQLFN</sequence>
<dbReference type="InterPro" id="IPR029752">
    <property type="entry name" value="D-isomer_DH_CS1"/>
</dbReference>
<dbReference type="EMBL" id="VTPY01000002">
    <property type="protein sequence ID" value="KAA0013631.1"/>
    <property type="molecule type" value="Genomic_DNA"/>
</dbReference>
<feature type="domain" description="XdhC Rossmann" evidence="2">
    <location>
        <begin position="111"/>
        <end position="258"/>
    </location>
</feature>
<protein>
    <submittedName>
        <fullName evidence="3">Xanthine dehydrogenase accessory protein XdhC</fullName>
    </submittedName>
</protein>
<dbReference type="InterPro" id="IPR014308">
    <property type="entry name" value="Xanthine_DH_XdhC"/>
</dbReference>
<proteinExistence type="predicted"/>
<evidence type="ECO:0000259" key="2">
    <source>
        <dbReference type="Pfam" id="PF13478"/>
    </source>
</evidence>
<dbReference type="Pfam" id="PF02625">
    <property type="entry name" value="XdhC_CoxI"/>
    <property type="match status" value="1"/>
</dbReference>
<name>A0A7V7G1I3_9GAMM</name>
<dbReference type="RefSeq" id="WP_149327171.1">
    <property type="nucleotide sequence ID" value="NZ_VTPY01000002.1"/>
</dbReference>
<dbReference type="PANTHER" id="PTHR30388">
    <property type="entry name" value="ALDEHYDE OXIDOREDUCTASE MOLYBDENUM COFACTOR ASSEMBLY PROTEIN"/>
    <property type="match status" value="1"/>
</dbReference>
<dbReference type="InterPro" id="IPR003777">
    <property type="entry name" value="XdhC_CoxI"/>
</dbReference>
<dbReference type="PANTHER" id="PTHR30388:SF6">
    <property type="entry name" value="XANTHINE DEHYDROGENASE SUBUNIT A-RELATED"/>
    <property type="match status" value="1"/>
</dbReference>
<accession>A0A7V7G1I3</accession>
<evidence type="ECO:0000313" key="3">
    <source>
        <dbReference type="EMBL" id="KAA0013631.1"/>
    </source>
</evidence>
<comment type="caution">
    <text evidence="3">The sequence shown here is derived from an EMBL/GenBank/DDBJ whole genome shotgun (WGS) entry which is preliminary data.</text>
</comment>
<dbReference type="NCBIfam" id="TIGR02964">
    <property type="entry name" value="xanthine_xdhC"/>
    <property type="match status" value="1"/>
</dbReference>
<dbReference type="Proteomes" id="UP000486760">
    <property type="component" value="Unassembled WGS sequence"/>
</dbReference>
<dbReference type="Gene3D" id="3.40.50.720">
    <property type="entry name" value="NAD(P)-binding Rossmann-like Domain"/>
    <property type="match status" value="1"/>
</dbReference>
<organism evidence="3 4">
    <name type="scientific">Billgrantia pellis</name>
    <dbReference type="NCBI Taxonomy" id="2606936"/>
    <lineage>
        <taxon>Bacteria</taxon>
        <taxon>Pseudomonadati</taxon>
        <taxon>Pseudomonadota</taxon>
        <taxon>Gammaproteobacteria</taxon>
        <taxon>Oceanospirillales</taxon>
        <taxon>Halomonadaceae</taxon>
        <taxon>Billgrantia</taxon>
    </lineage>
</organism>
<dbReference type="AlphaFoldDB" id="A0A7V7G1I3"/>
<evidence type="ECO:0000313" key="4">
    <source>
        <dbReference type="Proteomes" id="UP000486760"/>
    </source>
</evidence>
<gene>
    <name evidence="3" type="primary">xdhC</name>
    <name evidence="3" type="ORF">F0A17_04520</name>
</gene>
<keyword evidence="4" id="KW-1185">Reference proteome</keyword>
<dbReference type="InterPro" id="IPR052698">
    <property type="entry name" value="MoCofactor_Util/Proc"/>
</dbReference>
<dbReference type="PROSITE" id="PS00065">
    <property type="entry name" value="D_2_HYDROXYACID_DH_1"/>
    <property type="match status" value="1"/>
</dbReference>
<reference evidence="3 4" key="1">
    <citation type="submission" date="2019-08" db="EMBL/GenBank/DDBJ databases">
        <title>Bioinformatics analysis of the strain L3 and L5.</title>
        <authorList>
            <person name="Li X."/>
        </authorList>
    </citation>
    <scope>NUCLEOTIDE SEQUENCE [LARGE SCALE GENOMIC DNA]</scope>
    <source>
        <strain evidence="3 4">L5</strain>
    </source>
</reference>